<reference evidence="2 3" key="1">
    <citation type="journal article" date="2008" name="J. Bacteriol.">
        <title>Complete genome sequence of Leuconostoc citreum KM20.</title>
        <authorList>
            <person name="Kim J.F."/>
            <person name="Jeong H."/>
            <person name="Lee J.-S."/>
            <person name="Choi S.-H."/>
            <person name="Ha M."/>
            <person name="Hur C.-G."/>
            <person name="Kim J.-S."/>
            <person name="Lee S."/>
            <person name="Park H.-S."/>
            <person name="Park Y.-H."/>
            <person name="Oh T.K."/>
        </authorList>
    </citation>
    <scope>NUCLEOTIDE SEQUENCE [LARGE SCALE GENOMIC DNA]</scope>
    <source>
        <strain evidence="2 3">KM20</strain>
    </source>
</reference>
<name>B1MZE4_LEUCK</name>
<gene>
    <name evidence="2" type="ordered locus">LCK_01069</name>
</gene>
<dbReference type="STRING" id="349519.LCK_01069"/>
<dbReference type="KEGG" id="lci:LCK_01069"/>
<dbReference type="Proteomes" id="UP000002166">
    <property type="component" value="Chromosome"/>
</dbReference>
<dbReference type="EMBL" id="DQ489736">
    <property type="protein sequence ID" value="ACA82896.1"/>
    <property type="molecule type" value="Genomic_DNA"/>
</dbReference>
<dbReference type="HOGENOM" id="CLU_2717533_0_0_9"/>
<sequence>MTIIANLFRLIIIISAIGTFVSFVIFSNASHKSQKIWLSILILSVLSAFLFSAVPDFIDGFITGFSGK</sequence>
<keyword evidence="1" id="KW-1133">Transmembrane helix</keyword>
<evidence type="ECO:0000313" key="3">
    <source>
        <dbReference type="Proteomes" id="UP000002166"/>
    </source>
</evidence>
<keyword evidence="1" id="KW-0812">Transmembrane</keyword>
<protein>
    <submittedName>
        <fullName evidence="2">Uncharacterized protein</fullName>
    </submittedName>
</protein>
<evidence type="ECO:0000313" key="2">
    <source>
        <dbReference type="EMBL" id="ACA82896.1"/>
    </source>
</evidence>
<feature type="transmembrane region" description="Helical" evidence="1">
    <location>
        <begin position="7"/>
        <end position="30"/>
    </location>
</feature>
<keyword evidence="3" id="KW-1185">Reference proteome</keyword>
<feature type="transmembrane region" description="Helical" evidence="1">
    <location>
        <begin position="36"/>
        <end position="58"/>
    </location>
</feature>
<accession>B1MZE4</accession>
<organism evidence="2 3">
    <name type="scientific">Leuconostoc citreum (strain KM20)</name>
    <dbReference type="NCBI Taxonomy" id="349519"/>
    <lineage>
        <taxon>Bacteria</taxon>
        <taxon>Bacillati</taxon>
        <taxon>Bacillota</taxon>
        <taxon>Bacilli</taxon>
        <taxon>Lactobacillales</taxon>
        <taxon>Lactobacillaceae</taxon>
        <taxon>Leuconostoc</taxon>
    </lineage>
</organism>
<evidence type="ECO:0000256" key="1">
    <source>
        <dbReference type="SAM" id="Phobius"/>
    </source>
</evidence>
<dbReference type="AlphaFoldDB" id="B1MZE4"/>
<keyword evidence="1" id="KW-0472">Membrane</keyword>
<proteinExistence type="predicted"/>